<protein>
    <submittedName>
        <fullName evidence="2">Lipoprotein LpqE</fullName>
    </submittedName>
</protein>
<dbReference type="PROSITE" id="PS51257">
    <property type="entry name" value="PROKAR_LIPOPROTEIN"/>
    <property type="match status" value="1"/>
</dbReference>
<evidence type="ECO:0000313" key="2">
    <source>
        <dbReference type="EMBL" id="BBU20703.1"/>
    </source>
</evidence>
<dbReference type="Proteomes" id="UP000464624">
    <property type="component" value="Chromosome"/>
</dbReference>
<keyword evidence="1" id="KW-0732">Signal</keyword>
<feature type="chain" id="PRO_5041958187" evidence="1">
    <location>
        <begin position="30"/>
        <end position="186"/>
    </location>
</feature>
<organism evidence="2 3">
    <name type="scientific">Mycobacterium xenopi</name>
    <dbReference type="NCBI Taxonomy" id="1789"/>
    <lineage>
        <taxon>Bacteria</taxon>
        <taxon>Bacillati</taxon>
        <taxon>Actinomycetota</taxon>
        <taxon>Actinomycetes</taxon>
        <taxon>Mycobacteriales</taxon>
        <taxon>Mycobacteriaceae</taxon>
        <taxon>Mycobacterium</taxon>
    </lineage>
</organism>
<sequence>MNRVRTAVLAATGLVAVAMLTGCSSGQIAQTSEQQSAVNGGEGSVKYVALRNVYIKAVQTGDFLRPGQTVDLVFVATNQSPDVDDKLVGVTTDIGAVTVTGDTRLPAGGKLLVGTPDGQAVKALHAVEPANAAKATVALAKPITNGLTYRFSFSFEKAGSATVIVPISAGSTTPEERAPAQAEHPS</sequence>
<dbReference type="InterPro" id="IPR007410">
    <property type="entry name" value="LpqE-like"/>
</dbReference>
<proteinExistence type="predicted"/>
<name>A0AAD1GWX4_MYCXE</name>
<reference evidence="2 3" key="1">
    <citation type="submission" date="2019-12" db="EMBL/GenBank/DDBJ databases">
        <title>Complete genome sequence of Mycolicibacterium xenopi str. JCM15661T.</title>
        <authorList>
            <person name="Yoshida M."/>
            <person name="Fukano H."/>
            <person name="Asakura T."/>
            <person name="Hoshino Y."/>
        </authorList>
    </citation>
    <scope>NUCLEOTIDE SEQUENCE [LARGE SCALE GENOMIC DNA]</scope>
    <source>
        <strain evidence="2 3">JCM 15661T</strain>
    </source>
</reference>
<dbReference type="Pfam" id="PF04314">
    <property type="entry name" value="PCuAC"/>
    <property type="match status" value="1"/>
</dbReference>
<accession>A0AAD1GWX4</accession>
<dbReference type="AlphaFoldDB" id="A0AAD1GWX4"/>
<evidence type="ECO:0000313" key="3">
    <source>
        <dbReference type="Proteomes" id="UP000464624"/>
    </source>
</evidence>
<gene>
    <name evidence="2" type="primary">lpqE</name>
    <name evidence="2" type="ORF">MYXE_04920</name>
</gene>
<dbReference type="EMBL" id="AP022314">
    <property type="protein sequence ID" value="BBU20703.1"/>
    <property type="molecule type" value="Genomic_DNA"/>
</dbReference>
<dbReference type="Gene3D" id="2.60.40.1890">
    <property type="entry name" value="PCu(A)C copper chaperone"/>
    <property type="match status" value="1"/>
</dbReference>
<dbReference type="KEGG" id="mxe:MYXE_04920"/>
<keyword evidence="2" id="KW-0449">Lipoprotein</keyword>
<evidence type="ECO:0000256" key="1">
    <source>
        <dbReference type="SAM" id="SignalP"/>
    </source>
</evidence>
<dbReference type="InterPro" id="IPR036182">
    <property type="entry name" value="PCuAC_sf"/>
</dbReference>
<feature type="signal peptide" evidence="1">
    <location>
        <begin position="1"/>
        <end position="29"/>
    </location>
</feature>